<dbReference type="OrthoDB" id="6187882at2"/>
<reference evidence="3 4" key="1">
    <citation type="submission" date="2018-10" db="EMBL/GenBank/DDBJ databases">
        <title>Genomic Encyclopedia of Type Strains, Phase IV (KMG-IV): sequencing the most valuable type-strain genomes for metagenomic binning, comparative biology and taxonomic classification.</title>
        <authorList>
            <person name="Goeker M."/>
        </authorList>
    </citation>
    <scope>NUCLEOTIDE SEQUENCE [LARGE SCALE GENOMIC DNA]</scope>
    <source>
        <strain evidence="3 4">DSM 22008</strain>
    </source>
</reference>
<evidence type="ECO:0000259" key="1">
    <source>
        <dbReference type="Pfam" id="PF00501"/>
    </source>
</evidence>
<feature type="domain" description="AMP-dependent synthetase/ligase" evidence="1">
    <location>
        <begin position="33"/>
        <end position="408"/>
    </location>
</feature>
<name>A0A420WDC3_9PROT</name>
<evidence type="ECO:0000313" key="3">
    <source>
        <dbReference type="EMBL" id="RKQ69019.1"/>
    </source>
</evidence>
<organism evidence="3 4">
    <name type="scientific">Litorimonas taeanensis</name>
    <dbReference type="NCBI Taxonomy" id="568099"/>
    <lineage>
        <taxon>Bacteria</taxon>
        <taxon>Pseudomonadati</taxon>
        <taxon>Pseudomonadota</taxon>
        <taxon>Alphaproteobacteria</taxon>
        <taxon>Maricaulales</taxon>
        <taxon>Robiginitomaculaceae</taxon>
    </lineage>
</organism>
<dbReference type="InParanoid" id="A0A420WDC3"/>
<keyword evidence="4" id="KW-1185">Reference proteome</keyword>
<evidence type="ECO:0000313" key="4">
    <source>
        <dbReference type="Proteomes" id="UP000282211"/>
    </source>
</evidence>
<dbReference type="Pfam" id="PF13193">
    <property type="entry name" value="AMP-binding_C"/>
    <property type="match status" value="1"/>
</dbReference>
<dbReference type="Proteomes" id="UP000282211">
    <property type="component" value="Unassembled WGS sequence"/>
</dbReference>
<dbReference type="AlphaFoldDB" id="A0A420WDC3"/>
<dbReference type="EMBL" id="RBII01000002">
    <property type="protein sequence ID" value="RKQ69019.1"/>
    <property type="molecule type" value="Genomic_DNA"/>
</dbReference>
<dbReference type="SUPFAM" id="SSF56801">
    <property type="entry name" value="Acetyl-CoA synthetase-like"/>
    <property type="match status" value="1"/>
</dbReference>
<evidence type="ECO:0000259" key="2">
    <source>
        <dbReference type="Pfam" id="PF13193"/>
    </source>
</evidence>
<dbReference type="GO" id="GO:0016878">
    <property type="term" value="F:acid-thiol ligase activity"/>
    <property type="evidence" value="ECO:0007669"/>
    <property type="project" value="UniProtKB-ARBA"/>
</dbReference>
<dbReference type="PROSITE" id="PS00455">
    <property type="entry name" value="AMP_BINDING"/>
    <property type="match status" value="1"/>
</dbReference>
<dbReference type="PANTHER" id="PTHR43767">
    <property type="entry name" value="LONG-CHAIN-FATTY-ACID--COA LIGASE"/>
    <property type="match status" value="1"/>
</dbReference>
<gene>
    <name evidence="3" type="ORF">DES40_1797</name>
</gene>
<proteinExistence type="predicted"/>
<dbReference type="InterPro" id="IPR042099">
    <property type="entry name" value="ANL_N_sf"/>
</dbReference>
<sequence>MGKTTNQPWLEHHAALGIKASEFENRPLGSYIEEHAEQRPEAPALWYVARAISFSDYNKYANKLANALKAQGIQKGDVIGIHMPNIPQYAIALVAISKMGAIGSGISPLLAPPEIAHQVKDANIKLILTLSDLTPALSAMTEIPDCLKAVVVTGAKDFLAPDDITLPTLKAVDVKAYLPFTQNESESFSQIEVDPHDTFMIQYTGGTTGRSKGAMLSHRNIMHNTAQTLAINPTEIGKGIILSAFPMFHIAGLSNAISAGKYAALAVLIPNPRDTDFICAQLRAHPPTIIAAVPALYDMMVANPEFSKLDFSKLEMAITGAAPLTRSTHEALTTILGDNKISDVFGMTETSPCYTANPPSRYKLGSIGMPLPGVTVRIRDTETGEKDMPTGEAGEIVCTGPQVMKGYLNLPKETNIALREIDGERWMFSGDVGYMDEEGYIFLCDRAKDMLIVGGFKVFSVEVEDKLCSLPEIAACAIIGTKDNERPGNDIVNLFVELTPSFKGANEAEIKDKIISFVRSTMAAYKVPKHIHIIDAIPLTPIGKIDKKALRA</sequence>
<feature type="domain" description="AMP-binding enzyme C-terminal" evidence="2">
    <location>
        <begin position="462"/>
        <end position="544"/>
    </location>
</feature>
<dbReference type="Gene3D" id="3.40.50.12780">
    <property type="entry name" value="N-terminal domain of ligase-like"/>
    <property type="match status" value="1"/>
</dbReference>
<dbReference type="InterPro" id="IPR045851">
    <property type="entry name" value="AMP-bd_C_sf"/>
</dbReference>
<dbReference type="InterPro" id="IPR000873">
    <property type="entry name" value="AMP-dep_synth/lig_dom"/>
</dbReference>
<dbReference type="RefSeq" id="WP_121100982.1">
    <property type="nucleotide sequence ID" value="NZ_RBII01000002.1"/>
</dbReference>
<dbReference type="InterPro" id="IPR050237">
    <property type="entry name" value="ATP-dep_AMP-bd_enzyme"/>
</dbReference>
<dbReference type="Gene3D" id="3.30.300.30">
    <property type="match status" value="1"/>
</dbReference>
<protein>
    <submittedName>
        <fullName evidence="3">Long-chain acyl-CoA synthetase</fullName>
    </submittedName>
</protein>
<dbReference type="PANTHER" id="PTHR43767:SF1">
    <property type="entry name" value="NONRIBOSOMAL PEPTIDE SYNTHASE PES1 (EUROFUNG)-RELATED"/>
    <property type="match status" value="1"/>
</dbReference>
<dbReference type="FunCoup" id="A0A420WDC3">
    <property type="interactions" value="356"/>
</dbReference>
<dbReference type="InterPro" id="IPR020845">
    <property type="entry name" value="AMP-binding_CS"/>
</dbReference>
<dbReference type="InterPro" id="IPR025110">
    <property type="entry name" value="AMP-bd_C"/>
</dbReference>
<accession>A0A420WDC3</accession>
<dbReference type="Pfam" id="PF00501">
    <property type="entry name" value="AMP-binding"/>
    <property type="match status" value="1"/>
</dbReference>
<comment type="caution">
    <text evidence="3">The sequence shown here is derived from an EMBL/GenBank/DDBJ whole genome shotgun (WGS) entry which is preliminary data.</text>
</comment>